<evidence type="ECO:0000256" key="1">
    <source>
        <dbReference type="ARBA" id="ARBA00022729"/>
    </source>
</evidence>
<sequence length="183" mass="20228">MKHIFTVIVVCLFLNACAAGNVHEYAVPKDPQNYVLGVGDTVNINVFQQENLSGEFKIGADGTIAFPLIKEIRASGLTTKELEGSISARLRPNYVVDPRVSVYVANYRDIYVLGEVRSPGKFEYSPNITILQAVAMAGGHTYRAKENTAEIMRHAEGALQTLTVDSKTVIRPGDTVIIKRRWF</sequence>
<dbReference type="AlphaFoldDB" id="A0A2W5A4M0"/>
<dbReference type="InterPro" id="IPR049712">
    <property type="entry name" value="Poly_export"/>
</dbReference>
<protein>
    <submittedName>
        <fullName evidence="5">Uncharacterized protein</fullName>
    </submittedName>
</protein>
<feature type="chain" id="PRO_5016099998" evidence="2">
    <location>
        <begin position="19"/>
        <end position="183"/>
    </location>
</feature>
<keyword evidence="1 2" id="KW-0732">Signal</keyword>
<dbReference type="Gene3D" id="3.30.1950.10">
    <property type="entry name" value="wza like domain"/>
    <property type="match status" value="1"/>
</dbReference>
<organism evidence="5 6">
    <name type="scientific">Micavibrio aeruginosavorus</name>
    <dbReference type="NCBI Taxonomy" id="349221"/>
    <lineage>
        <taxon>Bacteria</taxon>
        <taxon>Pseudomonadati</taxon>
        <taxon>Bdellovibrionota</taxon>
        <taxon>Bdellovibrionia</taxon>
        <taxon>Bdellovibrionales</taxon>
        <taxon>Pseudobdellovibrionaceae</taxon>
        <taxon>Micavibrio</taxon>
    </lineage>
</organism>
<reference evidence="5 6" key="1">
    <citation type="submission" date="2017-08" db="EMBL/GenBank/DDBJ databases">
        <title>Infants hospitalized years apart are colonized by the same room-sourced microbial strains.</title>
        <authorList>
            <person name="Brooks B."/>
            <person name="Olm M.R."/>
            <person name="Firek B.A."/>
            <person name="Baker R."/>
            <person name="Thomas B.C."/>
            <person name="Morowitz M.J."/>
            <person name="Banfield J.F."/>
        </authorList>
    </citation>
    <scope>NUCLEOTIDE SEQUENCE [LARGE SCALE GENOMIC DNA]</scope>
    <source>
        <strain evidence="5">S2_018_000_R2_104</strain>
    </source>
</reference>
<accession>A0A2W5A4M0</accession>
<dbReference type="PANTHER" id="PTHR33619">
    <property type="entry name" value="POLYSACCHARIDE EXPORT PROTEIN GFCE-RELATED"/>
    <property type="match status" value="1"/>
</dbReference>
<dbReference type="InterPro" id="IPR019554">
    <property type="entry name" value="Soluble_ligand-bd"/>
</dbReference>
<feature type="signal peptide" evidence="2">
    <location>
        <begin position="1"/>
        <end position="18"/>
    </location>
</feature>
<feature type="domain" description="Soluble ligand binding" evidence="4">
    <location>
        <begin position="110"/>
        <end position="153"/>
    </location>
</feature>
<evidence type="ECO:0000259" key="4">
    <source>
        <dbReference type="Pfam" id="PF10531"/>
    </source>
</evidence>
<dbReference type="Pfam" id="PF02563">
    <property type="entry name" value="Poly_export"/>
    <property type="match status" value="1"/>
</dbReference>
<dbReference type="PANTHER" id="PTHR33619:SF3">
    <property type="entry name" value="POLYSACCHARIDE EXPORT PROTEIN GFCE-RELATED"/>
    <property type="match status" value="1"/>
</dbReference>
<evidence type="ECO:0000313" key="6">
    <source>
        <dbReference type="Proteomes" id="UP000249557"/>
    </source>
</evidence>
<evidence type="ECO:0000256" key="2">
    <source>
        <dbReference type="SAM" id="SignalP"/>
    </source>
</evidence>
<dbReference type="GO" id="GO:0015159">
    <property type="term" value="F:polysaccharide transmembrane transporter activity"/>
    <property type="evidence" value="ECO:0007669"/>
    <property type="project" value="InterPro"/>
</dbReference>
<evidence type="ECO:0000313" key="5">
    <source>
        <dbReference type="EMBL" id="PZO88222.1"/>
    </source>
</evidence>
<dbReference type="Proteomes" id="UP000249557">
    <property type="component" value="Unassembled WGS sequence"/>
</dbReference>
<dbReference type="InterPro" id="IPR003715">
    <property type="entry name" value="Poly_export_N"/>
</dbReference>
<dbReference type="EMBL" id="QFNK01000024">
    <property type="protein sequence ID" value="PZO88222.1"/>
    <property type="molecule type" value="Genomic_DNA"/>
</dbReference>
<dbReference type="Pfam" id="PF10531">
    <property type="entry name" value="SLBB"/>
    <property type="match status" value="1"/>
</dbReference>
<evidence type="ECO:0000259" key="3">
    <source>
        <dbReference type="Pfam" id="PF02563"/>
    </source>
</evidence>
<dbReference type="Gene3D" id="3.10.560.10">
    <property type="entry name" value="Outer membrane lipoprotein wza domain like"/>
    <property type="match status" value="1"/>
</dbReference>
<comment type="caution">
    <text evidence="5">The sequence shown here is derived from an EMBL/GenBank/DDBJ whole genome shotgun (WGS) entry which is preliminary data.</text>
</comment>
<proteinExistence type="predicted"/>
<name>A0A2W5A4M0_9BACT</name>
<gene>
    <name evidence="5" type="ORF">DI626_02220</name>
</gene>
<feature type="domain" description="Polysaccharide export protein N-terminal" evidence="3">
    <location>
        <begin position="30"/>
        <end position="104"/>
    </location>
</feature>